<protein>
    <submittedName>
        <fullName evidence="4">ABC transporter substrate-binding protein</fullName>
    </submittedName>
</protein>
<keyword evidence="2" id="KW-0732">Signal</keyword>
<dbReference type="InterPro" id="IPR039424">
    <property type="entry name" value="SBP_5"/>
</dbReference>
<dbReference type="GO" id="GO:0015833">
    <property type="term" value="P:peptide transport"/>
    <property type="evidence" value="ECO:0007669"/>
    <property type="project" value="TreeGrafter"/>
</dbReference>
<dbReference type="Gene3D" id="3.10.105.10">
    <property type="entry name" value="Dipeptide-binding Protein, Domain 3"/>
    <property type="match status" value="1"/>
</dbReference>
<sequence>VDLVDYYPYDPERARQLLAEAGYTDGLELRLSLPPPIYAERGGLFIAHDLEAIGIRVSLERLGWAEWLDQVFTRKEYDLTLVSHVEPFDIDIYARPDYYFNYANETFQTLWAQIERTQETEQRHRLLAEAQQLLAEDAANVFLYMKPQHSIHRTGLQGVWRNTPIPAVVLEDMYWE</sequence>
<reference evidence="4" key="2">
    <citation type="submission" date="2021-04" db="EMBL/GenBank/DDBJ databases">
        <authorList>
            <person name="Gilroy R."/>
        </authorList>
    </citation>
    <scope>NUCLEOTIDE SEQUENCE</scope>
    <source>
        <strain evidence="4">1193</strain>
    </source>
</reference>
<evidence type="ECO:0000313" key="5">
    <source>
        <dbReference type="Proteomes" id="UP000824248"/>
    </source>
</evidence>
<evidence type="ECO:0000313" key="4">
    <source>
        <dbReference type="EMBL" id="HIX62103.1"/>
    </source>
</evidence>
<proteinExistence type="inferred from homology"/>
<dbReference type="EMBL" id="DXFC01000229">
    <property type="protein sequence ID" value="HIX62103.1"/>
    <property type="molecule type" value="Genomic_DNA"/>
</dbReference>
<evidence type="ECO:0000256" key="2">
    <source>
        <dbReference type="ARBA" id="ARBA00022729"/>
    </source>
</evidence>
<dbReference type="Pfam" id="PF00496">
    <property type="entry name" value="SBP_bac_5"/>
    <property type="match status" value="1"/>
</dbReference>
<evidence type="ECO:0000256" key="1">
    <source>
        <dbReference type="ARBA" id="ARBA00005695"/>
    </source>
</evidence>
<name>A0A9D1WN06_9GAMM</name>
<dbReference type="Proteomes" id="UP000824248">
    <property type="component" value="Unassembled WGS sequence"/>
</dbReference>
<dbReference type="InterPro" id="IPR000914">
    <property type="entry name" value="SBP_5_dom"/>
</dbReference>
<dbReference type="PANTHER" id="PTHR30290:SF38">
    <property type="entry name" value="D,D-DIPEPTIDE-BINDING PERIPLASMIC PROTEIN DDPA-RELATED"/>
    <property type="match status" value="1"/>
</dbReference>
<comment type="similarity">
    <text evidence="1">Belongs to the bacterial solute-binding protein 5 family.</text>
</comment>
<dbReference type="SUPFAM" id="SSF53850">
    <property type="entry name" value="Periplasmic binding protein-like II"/>
    <property type="match status" value="1"/>
</dbReference>
<feature type="domain" description="Solute-binding protein family 5" evidence="3">
    <location>
        <begin position="6"/>
        <end position="85"/>
    </location>
</feature>
<organism evidence="4 5">
    <name type="scientific">Candidatus Halomonas stercoripullorum</name>
    <dbReference type="NCBI Taxonomy" id="2838617"/>
    <lineage>
        <taxon>Bacteria</taxon>
        <taxon>Pseudomonadati</taxon>
        <taxon>Pseudomonadota</taxon>
        <taxon>Gammaproteobacteria</taxon>
        <taxon>Oceanospirillales</taxon>
        <taxon>Halomonadaceae</taxon>
        <taxon>Halomonas</taxon>
    </lineage>
</organism>
<accession>A0A9D1WN06</accession>
<comment type="caution">
    <text evidence="4">The sequence shown here is derived from an EMBL/GenBank/DDBJ whole genome shotgun (WGS) entry which is preliminary data.</text>
</comment>
<dbReference type="AlphaFoldDB" id="A0A9D1WN06"/>
<dbReference type="PANTHER" id="PTHR30290">
    <property type="entry name" value="PERIPLASMIC BINDING COMPONENT OF ABC TRANSPORTER"/>
    <property type="match status" value="1"/>
</dbReference>
<evidence type="ECO:0000259" key="3">
    <source>
        <dbReference type="Pfam" id="PF00496"/>
    </source>
</evidence>
<gene>
    <name evidence="4" type="ORF">H9854_07715</name>
</gene>
<dbReference type="GO" id="GO:1904680">
    <property type="term" value="F:peptide transmembrane transporter activity"/>
    <property type="evidence" value="ECO:0007669"/>
    <property type="project" value="TreeGrafter"/>
</dbReference>
<reference evidence="4" key="1">
    <citation type="journal article" date="2021" name="PeerJ">
        <title>Extensive microbial diversity within the chicken gut microbiome revealed by metagenomics and culture.</title>
        <authorList>
            <person name="Gilroy R."/>
            <person name="Ravi A."/>
            <person name="Getino M."/>
            <person name="Pursley I."/>
            <person name="Horton D.L."/>
            <person name="Alikhan N.F."/>
            <person name="Baker D."/>
            <person name="Gharbi K."/>
            <person name="Hall N."/>
            <person name="Watson M."/>
            <person name="Adriaenssens E.M."/>
            <person name="Foster-Nyarko E."/>
            <person name="Jarju S."/>
            <person name="Secka A."/>
            <person name="Antonio M."/>
            <person name="Oren A."/>
            <person name="Chaudhuri R.R."/>
            <person name="La Ragione R."/>
            <person name="Hildebrand F."/>
            <person name="Pallen M.J."/>
        </authorList>
    </citation>
    <scope>NUCLEOTIDE SEQUENCE</scope>
    <source>
        <strain evidence="4">1193</strain>
    </source>
</reference>
<feature type="non-terminal residue" evidence="4">
    <location>
        <position position="1"/>
    </location>
</feature>